<organism evidence="12 13">
    <name type="scientific">Tilletia caries</name>
    <name type="common">wheat bunt fungus</name>
    <dbReference type="NCBI Taxonomy" id="13290"/>
    <lineage>
        <taxon>Eukaryota</taxon>
        <taxon>Fungi</taxon>
        <taxon>Dikarya</taxon>
        <taxon>Basidiomycota</taxon>
        <taxon>Ustilaginomycotina</taxon>
        <taxon>Exobasidiomycetes</taxon>
        <taxon>Tilletiales</taxon>
        <taxon>Tilletiaceae</taxon>
        <taxon>Tilletia</taxon>
    </lineage>
</organism>
<evidence type="ECO:0000256" key="5">
    <source>
        <dbReference type="ARBA" id="ARBA00023239"/>
    </source>
</evidence>
<evidence type="ECO:0000256" key="7">
    <source>
        <dbReference type="PIRSR" id="PIRSR602129-50"/>
    </source>
</evidence>
<dbReference type="Gene3D" id="3.40.640.10">
    <property type="entry name" value="Type I PLP-dependent aspartate aminotransferase-like (Major domain)"/>
    <property type="match status" value="1"/>
</dbReference>
<gene>
    <name evidence="12" type="ORF">A4X03_0g1986</name>
    <name evidence="11" type="ORF">JKIAZH3_G8693</name>
</gene>
<dbReference type="PANTHER" id="PTHR43321">
    <property type="entry name" value="GLUTAMATE DECARBOXYLASE"/>
    <property type="match status" value="1"/>
</dbReference>
<evidence type="ECO:0000256" key="4">
    <source>
        <dbReference type="ARBA" id="ARBA00022898"/>
    </source>
</evidence>
<dbReference type="Pfam" id="PF00282">
    <property type="entry name" value="Pyridoxal_deC"/>
    <property type="match status" value="1"/>
</dbReference>
<evidence type="ECO:0000256" key="3">
    <source>
        <dbReference type="ARBA" id="ARBA00012421"/>
    </source>
</evidence>
<proteinExistence type="inferred from homology"/>
<dbReference type="AlphaFoldDB" id="A0A177UWX0"/>
<dbReference type="EMBL" id="LWDD02000179">
    <property type="protein sequence ID" value="KAE8263023.1"/>
    <property type="molecule type" value="Genomic_DNA"/>
</dbReference>
<dbReference type="GO" id="GO:0004351">
    <property type="term" value="F:glutamate decarboxylase activity"/>
    <property type="evidence" value="ECO:0007669"/>
    <property type="project" value="UniProtKB-EC"/>
</dbReference>
<dbReference type="EC" id="4.1.1.15" evidence="3 9"/>
<dbReference type="Gene3D" id="4.10.280.50">
    <property type="match status" value="1"/>
</dbReference>
<dbReference type="Proteomes" id="UP000836402">
    <property type="component" value="Unassembled WGS sequence"/>
</dbReference>
<dbReference type="GO" id="GO:0006538">
    <property type="term" value="P:L-glutamate catabolic process"/>
    <property type="evidence" value="ECO:0007669"/>
    <property type="project" value="TreeGrafter"/>
</dbReference>
<name>A0A177UWX0_9BASI</name>
<evidence type="ECO:0000313" key="12">
    <source>
        <dbReference type="EMBL" id="KAE8263023.1"/>
    </source>
</evidence>
<keyword evidence="4 7" id="KW-0663">Pyridoxal phosphate</keyword>
<evidence type="ECO:0000256" key="8">
    <source>
        <dbReference type="RuleBase" id="RU000382"/>
    </source>
</evidence>
<feature type="compositionally biased region" description="Basic and acidic residues" evidence="10">
    <location>
        <begin position="540"/>
        <end position="552"/>
    </location>
</feature>
<keyword evidence="14" id="KW-1185">Reference proteome</keyword>
<evidence type="ECO:0000256" key="2">
    <source>
        <dbReference type="ARBA" id="ARBA00009533"/>
    </source>
</evidence>
<dbReference type="SUPFAM" id="SSF53383">
    <property type="entry name" value="PLP-dependent transferases"/>
    <property type="match status" value="1"/>
</dbReference>
<keyword evidence="9" id="KW-0210">Decarboxylase</keyword>
<reference evidence="12" key="2">
    <citation type="journal article" date="2019" name="IMA Fungus">
        <title>Genome sequencing and comparison of five Tilletia species to identify candidate genes for the detection of regulated species infecting wheat.</title>
        <authorList>
            <person name="Nguyen H.D.T."/>
            <person name="Sultana T."/>
            <person name="Kesanakurti P."/>
            <person name="Hambleton S."/>
        </authorList>
    </citation>
    <scope>NUCLEOTIDE SEQUENCE</scope>
    <source>
        <strain evidence="12">DAOMC 238032</strain>
    </source>
</reference>
<evidence type="ECO:0000256" key="9">
    <source>
        <dbReference type="RuleBase" id="RU361171"/>
    </source>
</evidence>
<dbReference type="GO" id="GO:0005829">
    <property type="term" value="C:cytosol"/>
    <property type="evidence" value="ECO:0007669"/>
    <property type="project" value="TreeGrafter"/>
</dbReference>
<reference evidence="11" key="3">
    <citation type="submission" date="2020-10" db="EMBL/GenBank/DDBJ databases">
        <authorList>
            <person name="Sedaghatjoo S."/>
        </authorList>
    </citation>
    <scope>NUCLEOTIDE SEQUENCE</scope>
    <source>
        <strain evidence="11">AZH3</strain>
    </source>
</reference>
<evidence type="ECO:0000313" key="11">
    <source>
        <dbReference type="EMBL" id="CAD6919322.1"/>
    </source>
</evidence>
<dbReference type="PANTHER" id="PTHR43321:SF3">
    <property type="entry name" value="GLUTAMATE DECARBOXYLASE"/>
    <property type="match status" value="1"/>
</dbReference>
<dbReference type="GO" id="GO:0030170">
    <property type="term" value="F:pyridoxal phosphate binding"/>
    <property type="evidence" value="ECO:0007669"/>
    <property type="project" value="InterPro"/>
</dbReference>
<feature type="modified residue" description="N6-(pyridoxal phosphate)lysine" evidence="7">
    <location>
        <position position="304"/>
    </location>
</feature>
<feature type="region of interest" description="Disordered" evidence="10">
    <location>
        <begin position="517"/>
        <end position="562"/>
    </location>
</feature>
<evidence type="ECO:0000313" key="13">
    <source>
        <dbReference type="Proteomes" id="UP000077671"/>
    </source>
</evidence>
<comment type="caution">
    <text evidence="12">The sequence shown here is derived from an EMBL/GenBank/DDBJ whole genome shotgun (WGS) entry which is preliminary data.</text>
</comment>
<dbReference type="InterPro" id="IPR015424">
    <property type="entry name" value="PyrdxlP-dep_Trfase"/>
</dbReference>
<evidence type="ECO:0000256" key="6">
    <source>
        <dbReference type="ARBA" id="ARBA00048868"/>
    </source>
</evidence>
<sequence length="562" mass="62410">MVLSKHVDVDELIQSCQDHPHLKLTNNSKARTHQVVAYSGRYQTESLPKYEFPHKGVSEAAAYHTITGELALDGSPTLNLASFVHTSMPDYATRLVTEHLNINLVDQDEYPATLDIQERCVSMLADLWKAPKKKADGSKSQAVGTATTGSSEAIMLGGLAMKRRWQDKMKAAGKSFKEPGPNIIFGANAQVCIEKFARYFDVEARTTPISVESNYCLDPKLIEGLVDENTIGVIVILGSTYTGHYEPVEEVAKILDGIQERTGLDIPIHVDGASGGFVAPFTNPHLKWNFEIPRVVSINASGHKFGMVYAGLGWIIWRDQEHLHKDLIFELHYLGSVEYSFNLNFSRPAAPVLAQYFNFINLGYQGYRNVMVADLANARLLSRALENSGYFLVLSDIHRPRNTIAGAAVKTGLTDDDPEYYVPGLPVVSFRLTDEYKKNNPHVDQKWFQTLLRARHGFIVPNYGLAPNMEEIDILRVVCRENLSESMIDQLVHDILSIAEDLADASSATASLAALMHKDAESSKGQSKHGHKHSTHSNKLNKELNHIGENRGTKPIGYAKQC</sequence>
<comment type="similarity">
    <text evidence="2 8">Belongs to the group II decarboxylase family.</text>
</comment>
<comment type="catalytic activity">
    <reaction evidence="6 9">
        <text>L-glutamate + H(+) = 4-aminobutanoate + CO2</text>
        <dbReference type="Rhea" id="RHEA:17785"/>
        <dbReference type="ChEBI" id="CHEBI:15378"/>
        <dbReference type="ChEBI" id="CHEBI:16526"/>
        <dbReference type="ChEBI" id="CHEBI:29985"/>
        <dbReference type="ChEBI" id="CHEBI:59888"/>
        <dbReference type="EC" id="4.1.1.15"/>
    </reaction>
</comment>
<dbReference type="Gene3D" id="3.90.1150.160">
    <property type="match status" value="1"/>
</dbReference>
<comment type="cofactor">
    <cofactor evidence="1 7 8">
        <name>pyridoxal 5'-phosphate</name>
        <dbReference type="ChEBI" id="CHEBI:597326"/>
    </cofactor>
</comment>
<evidence type="ECO:0000256" key="1">
    <source>
        <dbReference type="ARBA" id="ARBA00001933"/>
    </source>
</evidence>
<protein>
    <recommendedName>
        <fullName evidence="3 9">Glutamate decarboxylase</fullName>
        <ecNumber evidence="3 9">4.1.1.15</ecNumber>
    </recommendedName>
</protein>
<dbReference type="InterPro" id="IPR015421">
    <property type="entry name" value="PyrdxlP-dep_Trfase_major"/>
</dbReference>
<evidence type="ECO:0000313" key="14">
    <source>
        <dbReference type="Proteomes" id="UP000836402"/>
    </source>
</evidence>
<dbReference type="InterPro" id="IPR002129">
    <property type="entry name" value="PyrdxlP-dep_de-COase"/>
</dbReference>
<evidence type="ECO:0000256" key="10">
    <source>
        <dbReference type="SAM" id="MobiDB-lite"/>
    </source>
</evidence>
<dbReference type="FunFam" id="3.40.640.10:FF:000017">
    <property type="entry name" value="Glutamate decarboxylase"/>
    <property type="match status" value="1"/>
</dbReference>
<dbReference type="InterPro" id="IPR010107">
    <property type="entry name" value="Glutamate_decarboxylase"/>
</dbReference>
<dbReference type="NCBIfam" id="TIGR01788">
    <property type="entry name" value="Glu-decarb-GAD"/>
    <property type="match status" value="1"/>
</dbReference>
<accession>A0A177UWX0</accession>
<dbReference type="EMBL" id="CAJHJG010002280">
    <property type="protein sequence ID" value="CAD6919322.1"/>
    <property type="molecule type" value="Genomic_DNA"/>
</dbReference>
<reference evidence="12" key="1">
    <citation type="submission" date="2016-04" db="EMBL/GenBank/DDBJ databases">
        <authorList>
            <person name="Nguyen H.D."/>
            <person name="Kesanakurti P."/>
            <person name="Cullis J."/>
            <person name="Levesque C.A."/>
            <person name="Hambleton S."/>
        </authorList>
    </citation>
    <scope>NUCLEOTIDE SEQUENCE</scope>
    <source>
        <strain evidence="12">DAOMC 238032</strain>
    </source>
</reference>
<dbReference type="Proteomes" id="UP000077671">
    <property type="component" value="Unassembled WGS sequence"/>
</dbReference>
<feature type="compositionally biased region" description="Basic residues" evidence="10">
    <location>
        <begin position="526"/>
        <end position="536"/>
    </location>
</feature>
<keyword evidence="5 8" id="KW-0456">Lyase</keyword>